<comment type="caution">
    <text evidence="2">The sequence shown here is derived from an EMBL/GenBank/DDBJ whole genome shotgun (WGS) entry which is preliminary data.</text>
</comment>
<proteinExistence type="predicted"/>
<keyword evidence="1" id="KW-0472">Membrane</keyword>
<dbReference type="Proteomes" id="UP000823775">
    <property type="component" value="Unassembled WGS sequence"/>
</dbReference>
<organism evidence="2 3">
    <name type="scientific">Datura stramonium</name>
    <name type="common">Jimsonweed</name>
    <name type="synonym">Common thornapple</name>
    <dbReference type="NCBI Taxonomy" id="4076"/>
    <lineage>
        <taxon>Eukaryota</taxon>
        <taxon>Viridiplantae</taxon>
        <taxon>Streptophyta</taxon>
        <taxon>Embryophyta</taxon>
        <taxon>Tracheophyta</taxon>
        <taxon>Spermatophyta</taxon>
        <taxon>Magnoliopsida</taxon>
        <taxon>eudicotyledons</taxon>
        <taxon>Gunneridae</taxon>
        <taxon>Pentapetalae</taxon>
        <taxon>asterids</taxon>
        <taxon>lamiids</taxon>
        <taxon>Solanales</taxon>
        <taxon>Solanaceae</taxon>
        <taxon>Solanoideae</taxon>
        <taxon>Datureae</taxon>
        <taxon>Datura</taxon>
    </lineage>
</organism>
<feature type="transmembrane region" description="Helical" evidence="1">
    <location>
        <begin position="99"/>
        <end position="119"/>
    </location>
</feature>
<keyword evidence="3" id="KW-1185">Reference proteome</keyword>
<sequence length="129" mass="14279">MINHCGGDCWQRPRLDGFCMLIVDAQKSREAPQPAPQPAAQPAPSYALDSAAADLSLGIPCAHDKIMNVTDKIAAKIPKNVSKVLLPRFPKPFPSIKTLNSLAMFSLQYVFCVIVCFFWKGKQGRRTYI</sequence>
<evidence type="ECO:0000313" key="2">
    <source>
        <dbReference type="EMBL" id="MCD7451763.1"/>
    </source>
</evidence>
<name>A0ABS8RYF1_DATST</name>
<reference evidence="2 3" key="1">
    <citation type="journal article" date="2021" name="BMC Genomics">
        <title>Datura genome reveals duplications of psychoactive alkaloid biosynthetic genes and high mutation rate following tissue culture.</title>
        <authorList>
            <person name="Rajewski A."/>
            <person name="Carter-House D."/>
            <person name="Stajich J."/>
            <person name="Litt A."/>
        </authorList>
    </citation>
    <scope>NUCLEOTIDE SEQUENCE [LARGE SCALE GENOMIC DNA]</scope>
    <source>
        <strain evidence="2">AR-01</strain>
    </source>
</reference>
<keyword evidence="1" id="KW-1133">Transmembrane helix</keyword>
<gene>
    <name evidence="2" type="ORF">HAX54_013411</name>
</gene>
<evidence type="ECO:0000313" key="3">
    <source>
        <dbReference type="Proteomes" id="UP000823775"/>
    </source>
</evidence>
<dbReference type="EMBL" id="JACEIK010000181">
    <property type="protein sequence ID" value="MCD7451763.1"/>
    <property type="molecule type" value="Genomic_DNA"/>
</dbReference>
<evidence type="ECO:0000256" key="1">
    <source>
        <dbReference type="SAM" id="Phobius"/>
    </source>
</evidence>
<accession>A0ABS8RYF1</accession>
<keyword evidence="1" id="KW-0812">Transmembrane</keyword>
<protein>
    <submittedName>
        <fullName evidence="2">Uncharacterized protein</fullName>
    </submittedName>
</protein>